<feature type="non-terminal residue" evidence="1">
    <location>
        <position position="121"/>
    </location>
</feature>
<accession>A0AAV1SLM8</accession>
<sequence>MQQFNCSLNRHRCLSEKVFKQGTGKKPKKWGKIDPKKWNIHIPFQYIFFTDTMYMIVLMHSSINSVEMVSREQVKALRDVVHDNLLIQCAQEDGRWMLQGWKGRIVNASSASTPYRLVKLR</sequence>
<gene>
    <name evidence="1" type="ORF">DCAF_LOCUS24773</name>
</gene>
<keyword evidence="2" id="KW-1185">Reference proteome</keyword>
<reference evidence="1 2" key="1">
    <citation type="submission" date="2024-01" db="EMBL/GenBank/DDBJ databases">
        <authorList>
            <person name="Waweru B."/>
        </authorList>
    </citation>
    <scope>NUCLEOTIDE SEQUENCE [LARGE SCALE GENOMIC DNA]</scope>
</reference>
<name>A0AAV1SLM8_9ROSI</name>
<evidence type="ECO:0000313" key="1">
    <source>
        <dbReference type="EMBL" id="CAK7353524.1"/>
    </source>
</evidence>
<dbReference type="AlphaFoldDB" id="A0AAV1SLM8"/>
<dbReference type="Proteomes" id="UP001314170">
    <property type="component" value="Unassembled WGS sequence"/>
</dbReference>
<evidence type="ECO:0000313" key="2">
    <source>
        <dbReference type="Proteomes" id="UP001314170"/>
    </source>
</evidence>
<comment type="caution">
    <text evidence="1">The sequence shown here is derived from an EMBL/GenBank/DDBJ whole genome shotgun (WGS) entry which is preliminary data.</text>
</comment>
<organism evidence="1 2">
    <name type="scientific">Dovyalis caffra</name>
    <dbReference type="NCBI Taxonomy" id="77055"/>
    <lineage>
        <taxon>Eukaryota</taxon>
        <taxon>Viridiplantae</taxon>
        <taxon>Streptophyta</taxon>
        <taxon>Embryophyta</taxon>
        <taxon>Tracheophyta</taxon>
        <taxon>Spermatophyta</taxon>
        <taxon>Magnoliopsida</taxon>
        <taxon>eudicotyledons</taxon>
        <taxon>Gunneridae</taxon>
        <taxon>Pentapetalae</taxon>
        <taxon>rosids</taxon>
        <taxon>fabids</taxon>
        <taxon>Malpighiales</taxon>
        <taxon>Salicaceae</taxon>
        <taxon>Flacourtieae</taxon>
        <taxon>Dovyalis</taxon>
    </lineage>
</organism>
<dbReference type="EMBL" id="CAWUPB010001194">
    <property type="protein sequence ID" value="CAK7353524.1"/>
    <property type="molecule type" value="Genomic_DNA"/>
</dbReference>
<protein>
    <submittedName>
        <fullName evidence="1">Uncharacterized protein</fullName>
    </submittedName>
</protein>
<proteinExistence type="predicted"/>